<organism evidence="9 10">
    <name type="scientific">Oryzias latipes</name>
    <name type="common">Japanese rice fish</name>
    <name type="synonym">Japanese killifish</name>
    <dbReference type="NCBI Taxonomy" id="8090"/>
    <lineage>
        <taxon>Eukaryota</taxon>
        <taxon>Metazoa</taxon>
        <taxon>Chordata</taxon>
        <taxon>Craniata</taxon>
        <taxon>Vertebrata</taxon>
        <taxon>Euteleostomi</taxon>
        <taxon>Actinopterygii</taxon>
        <taxon>Neopterygii</taxon>
        <taxon>Teleostei</taxon>
        <taxon>Neoteleostei</taxon>
        <taxon>Acanthomorphata</taxon>
        <taxon>Ovalentaria</taxon>
        <taxon>Atherinomorphae</taxon>
        <taxon>Beloniformes</taxon>
        <taxon>Adrianichthyidae</taxon>
        <taxon>Oryziinae</taxon>
        <taxon>Oryzias</taxon>
    </lineage>
</organism>
<evidence type="ECO:0000256" key="4">
    <source>
        <dbReference type="ARBA" id="ARBA00022490"/>
    </source>
</evidence>
<name>A0A3P9JTK2_ORYLA</name>
<dbReference type="GO" id="GO:0005634">
    <property type="term" value="C:nucleus"/>
    <property type="evidence" value="ECO:0007669"/>
    <property type="project" value="UniProtKB-SubCell"/>
</dbReference>
<dbReference type="InterPro" id="IPR013281">
    <property type="entry name" value="Apop_reg_Mc1"/>
</dbReference>
<dbReference type="InterPro" id="IPR046371">
    <property type="entry name" value="Bcl-2_BH1-3"/>
</dbReference>
<keyword evidence="7" id="KW-0812">Transmembrane</keyword>
<evidence type="ECO:0000256" key="5">
    <source>
        <dbReference type="ARBA" id="ARBA00022703"/>
    </source>
</evidence>
<dbReference type="SMART" id="SM00337">
    <property type="entry name" value="BCL"/>
    <property type="match status" value="1"/>
</dbReference>
<dbReference type="AlphaFoldDB" id="A0A3P9JTK2"/>
<dbReference type="InterPro" id="IPR026298">
    <property type="entry name" value="Bcl-2_fam"/>
</dbReference>
<keyword evidence="5" id="KW-0053">Apoptosis</keyword>
<accession>A0A3P9JTK2</accession>
<dbReference type="PANTHER" id="PTHR11256">
    <property type="entry name" value="BCL-2 RELATED"/>
    <property type="match status" value="1"/>
</dbReference>
<comment type="similarity">
    <text evidence="3">Belongs to the Bcl-2 family.</text>
</comment>
<evidence type="ECO:0000256" key="3">
    <source>
        <dbReference type="ARBA" id="ARBA00009458"/>
    </source>
</evidence>
<dbReference type="PROSITE" id="PS50062">
    <property type="entry name" value="BCL2_FAMILY"/>
    <property type="match status" value="1"/>
</dbReference>
<comment type="subcellular location">
    <subcellularLocation>
        <location evidence="2">Cytoplasm</location>
    </subcellularLocation>
    <subcellularLocation>
        <location evidence="1">Nucleus</location>
    </subcellularLocation>
</comment>
<reference evidence="9" key="4">
    <citation type="submission" date="2025-09" db="UniProtKB">
        <authorList>
            <consortium name="Ensembl"/>
        </authorList>
    </citation>
    <scope>IDENTIFICATION</scope>
    <source>
        <strain evidence="9">HSOK</strain>
    </source>
</reference>
<dbReference type="Gene3D" id="1.10.437.10">
    <property type="entry name" value="Blc2-like"/>
    <property type="match status" value="1"/>
</dbReference>
<keyword evidence="7" id="KW-1133">Transmembrane helix</keyword>
<dbReference type="CDD" id="cd06845">
    <property type="entry name" value="Bcl-2_like"/>
    <property type="match status" value="1"/>
</dbReference>
<dbReference type="FunFam" id="1.10.437.10:FF:000017">
    <property type="entry name" value="MCL1, BCL2 family apoptosis regulator"/>
    <property type="match status" value="1"/>
</dbReference>
<dbReference type="GO" id="GO:0042981">
    <property type="term" value="P:regulation of apoptotic process"/>
    <property type="evidence" value="ECO:0007669"/>
    <property type="project" value="InterPro"/>
</dbReference>
<feature type="domain" description="Bcl-2 Bcl-2 homology region 1-3" evidence="8">
    <location>
        <begin position="129"/>
        <end position="229"/>
    </location>
</feature>
<protein>
    <submittedName>
        <fullName evidence="9">MCL1 apoptosis regulator, BCL2 family member b</fullName>
    </submittedName>
</protein>
<reference evidence="9 10" key="2">
    <citation type="submission" date="2017-04" db="EMBL/GenBank/DDBJ databases">
        <title>CpG methylation of centromeres and impact of large insertions on vertebrate speciation.</title>
        <authorList>
            <person name="Ichikawa K."/>
            <person name="Yoshimura J."/>
            <person name="Morishita S."/>
        </authorList>
    </citation>
    <scope>NUCLEOTIDE SEQUENCE</scope>
    <source>
        <strain evidence="9 10">HSOK</strain>
    </source>
</reference>
<evidence type="ECO:0000256" key="6">
    <source>
        <dbReference type="ARBA" id="ARBA00023242"/>
    </source>
</evidence>
<dbReference type="PRINTS" id="PR01866">
    <property type="entry name" value="APOPREGMCL1"/>
</dbReference>
<evidence type="ECO:0000259" key="8">
    <source>
        <dbReference type="SMART" id="SM00337"/>
    </source>
</evidence>
<dbReference type="InterPro" id="IPR002475">
    <property type="entry name" value="Bcl2-like"/>
</dbReference>
<evidence type="ECO:0000256" key="2">
    <source>
        <dbReference type="ARBA" id="ARBA00004496"/>
    </source>
</evidence>
<dbReference type="Proteomes" id="UP000265200">
    <property type="component" value="Chromosome 16"/>
</dbReference>
<proteinExistence type="inferred from homology"/>
<keyword evidence="4" id="KW-0963">Cytoplasm</keyword>
<dbReference type="Pfam" id="PF00452">
    <property type="entry name" value="Bcl-2"/>
    <property type="match status" value="1"/>
</dbReference>
<evidence type="ECO:0000313" key="9">
    <source>
        <dbReference type="Ensembl" id="ENSORLP00015035469.1"/>
    </source>
</evidence>
<evidence type="ECO:0000256" key="7">
    <source>
        <dbReference type="SAM" id="Phobius"/>
    </source>
</evidence>
<reference key="1">
    <citation type="journal article" date="2007" name="Nature">
        <title>The medaka draft genome and insights into vertebrate genome evolution.</title>
        <authorList>
            <person name="Kasahara M."/>
            <person name="Naruse K."/>
            <person name="Sasaki S."/>
            <person name="Nakatani Y."/>
            <person name="Qu W."/>
            <person name="Ahsan B."/>
            <person name="Yamada T."/>
            <person name="Nagayasu Y."/>
            <person name="Doi K."/>
            <person name="Kasai Y."/>
            <person name="Jindo T."/>
            <person name="Kobayashi D."/>
            <person name="Shimada A."/>
            <person name="Toyoda A."/>
            <person name="Kuroki Y."/>
            <person name="Fujiyama A."/>
            <person name="Sasaki T."/>
            <person name="Shimizu A."/>
            <person name="Asakawa S."/>
            <person name="Shimizu N."/>
            <person name="Hashimoto S."/>
            <person name="Yang J."/>
            <person name="Lee Y."/>
            <person name="Matsushima K."/>
            <person name="Sugano S."/>
            <person name="Sakaizumi M."/>
            <person name="Narita T."/>
            <person name="Ohishi K."/>
            <person name="Haga S."/>
            <person name="Ohta F."/>
            <person name="Nomoto H."/>
            <person name="Nogata K."/>
            <person name="Morishita T."/>
            <person name="Endo T."/>
            <person name="Shin-I T."/>
            <person name="Takeda H."/>
            <person name="Morishita S."/>
            <person name="Kohara Y."/>
        </authorList>
    </citation>
    <scope>NUCLEOTIDE SEQUENCE [LARGE SCALE GENOMIC DNA]</scope>
    <source>
        <strain>Hd-rR</strain>
    </source>
</reference>
<dbReference type="PANTHER" id="PTHR11256:SF46">
    <property type="entry name" value="INDUCED MYELOID LEUKEMIA CELL DIFFERENTIATION PROTEIN MCL-1"/>
    <property type="match status" value="1"/>
</dbReference>
<dbReference type="GO" id="GO:0005737">
    <property type="term" value="C:cytoplasm"/>
    <property type="evidence" value="ECO:0007669"/>
    <property type="project" value="UniProtKB-SubCell"/>
</dbReference>
<keyword evidence="6" id="KW-0539">Nucleus</keyword>
<evidence type="ECO:0000313" key="10">
    <source>
        <dbReference type="Proteomes" id="UP000265200"/>
    </source>
</evidence>
<dbReference type="SUPFAM" id="SSF56854">
    <property type="entry name" value="Bcl-2 inhibitors of programmed cell death"/>
    <property type="match status" value="1"/>
</dbReference>
<dbReference type="InterPro" id="IPR036834">
    <property type="entry name" value="Bcl-2-like_sf"/>
</dbReference>
<evidence type="ECO:0000256" key="1">
    <source>
        <dbReference type="ARBA" id="ARBA00004123"/>
    </source>
</evidence>
<reference evidence="9" key="3">
    <citation type="submission" date="2025-08" db="UniProtKB">
        <authorList>
            <consortium name="Ensembl"/>
        </authorList>
    </citation>
    <scope>IDENTIFICATION</scope>
    <source>
        <strain evidence="9">HSOK</strain>
    </source>
</reference>
<dbReference type="GO" id="GO:0006915">
    <property type="term" value="P:apoptotic process"/>
    <property type="evidence" value="ECO:0007669"/>
    <property type="project" value="UniProtKB-KW"/>
</dbReference>
<dbReference type="Ensembl" id="ENSORLT00015030233.1">
    <property type="protein sequence ID" value="ENSORLP00015035469.1"/>
    <property type="gene ID" value="ENSORLG00015022097.1"/>
</dbReference>
<feature type="transmembrane region" description="Helical" evidence="7">
    <location>
        <begin position="249"/>
        <end position="271"/>
    </location>
</feature>
<dbReference type="PRINTS" id="PR01862">
    <property type="entry name" value="BCL2FAMILY"/>
</dbReference>
<sequence>MFPLQKQMVNSYITSNCGFTGHILGRAGEMSARVPLPSTLASRVANPDPSDQFKRPQDLEYSARRFHDVDDDGSLPNTPELECEASVSGDNSGIDALNEDTTEFLTNFFRNFVGISQYPHRDNKYMSTAKRVVNDVLEKHKITYNGMIVRLSLDDQGDDMSFVSSVAKSLFADGTTNWGRIVSLLAFGAAVCQSLKEKGRGHCVDLVSQEICTYLLSEQRNWLVNNNSWDGFVEFFRVSDPETTVRNTLVAFLGIAGVGALLAQLNMMAIFKGLPASARLHNSR</sequence>
<keyword evidence="7" id="KW-0472">Membrane</keyword>